<gene>
    <name evidence="2" type="ORF">GKE44_11795</name>
</gene>
<evidence type="ECO:0000259" key="1">
    <source>
        <dbReference type="Pfam" id="PF21390"/>
    </source>
</evidence>
<dbReference type="Pfam" id="PF21390">
    <property type="entry name" value="Irp3-like_C"/>
    <property type="match status" value="1"/>
</dbReference>
<organism evidence="2 3">
    <name type="scientific">Agathobacter rectalis</name>
    <dbReference type="NCBI Taxonomy" id="39491"/>
    <lineage>
        <taxon>Bacteria</taxon>
        <taxon>Bacillati</taxon>
        <taxon>Bacillota</taxon>
        <taxon>Clostridia</taxon>
        <taxon>Lachnospirales</taxon>
        <taxon>Lachnospiraceae</taxon>
        <taxon>Agathobacter</taxon>
    </lineage>
</organism>
<feature type="domain" description="Thiazolinyl imine reductase-like C-terminal" evidence="1">
    <location>
        <begin position="39"/>
        <end position="138"/>
    </location>
</feature>
<evidence type="ECO:0000313" key="3">
    <source>
        <dbReference type="Proteomes" id="UP000465607"/>
    </source>
</evidence>
<dbReference type="Gene3D" id="3.30.360.10">
    <property type="entry name" value="Dihydrodipicolinate Reductase, domain 2"/>
    <property type="match status" value="1"/>
</dbReference>
<reference evidence="2 3" key="1">
    <citation type="journal article" date="2019" name="Nat. Med.">
        <title>A library of human gut bacterial isolates paired with longitudinal multiomics data enables mechanistic microbiome research.</title>
        <authorList>
            <person name="Poyet M."/>
            <person name="Groussin M."/>
            <person name="Gibbons S.M."/>
            <person name="Avila-Pacheco J."/>
            <person name="Jiang X."/>
            <person name="Kearney S.M."/>
            <person name="Perrotta A.R."/>
            <person name="Berdy B."/>
            <person name="Zhao S."/>
            <person name="Lieberman T.D."/>
            <person name="Swanson P.K."/>
            <person name="Smith M."/>
            <person name="Roesemann S."/>
            <person name="Alexander J.E."/>
            <person name="Rich S.A."/>
            <person name="Livny J."/>
            <person name="Vlamakis H."/>
            <person name="Clish C."/>
            <person name="Bullock K."/>
            <person name="Deik A."/>
            <person name="Scott J."/>
            <person name="Pierce K.A."/>
            <person name="Xavier R.J."/>
            <person name="Alm E.J."/>
        </authorList>
    </citation>
    <scope>NUCLEOTIDE SEQUENCE [LARGE SCALE GENOMIC DNA]</scope>
    <source>
        <strain evidence="2 3">BIOML-A5</strain>
    </source>
</reference>
<proteinExistence type="predicted"/>
<dbReference type="InterPro" id="IPR048655">
    <property type="entry name" value="Irp3-like_C"/>
</dbReference>
<dbReference type="Proteomes" id="UP000465607">
    <property type="component" value="Unassembled WGS sequence"/>
</dbReference>
<comment type="caution">
    <text evidence="2">The sequence shown here is derived from an EMBL/GenBank/DDBJ whole genome shotgun (WGS) entry which is preliminary data.</text>
</comment>
<protein>
    <recommendedName>
        <fullName evidence="1">Thiazolinyl imine reductase-like C-terminal domain-containing protein</fullName>
    </recommendedName>
</protein>
<accession>A0A7X2MC88</accession>
<dbReference type="EMBL" id="WKQV01000022">
    <property type="protein sequence ID" value="MSD27813.1"/>
    <property type="molecule type" value="Genomic_DNA"/>
</dbReference>
<sequence>MELGSGSNADVSLCNSFYPNVKNVQEFIVKSNKLLKKSRPTYIDATCSTQVLFPMISILGKALSGFHTWKLQTIDSVNSKFPFKVLSGEIRGIPAIVKIQNQLDPKDPDNNGFLLHRIVLGTTEGCLCLDNSNGLVIWNPQMYVPHAEGVLDMYGNNSYVELPVSEVAAGVRNTTYAEVYKELWPEGIVCALNDFARAITENSQKNIMAQQMLTISEIWKDLSEKIGSPQLIVTPERNGIRLADIAE</sequence>
<dbReference type="RefSeq" id="WP_154268865.1">
    <property type="nucleotide sequence ID" value="NZ_WKQQ01000027.1"/>
</dbReference>
<dbReference type="AlphaFoldDB" id="A0A7X2MC88"/>
<name>A0A7X2MC88_9FIRM</name>
<evidence type="ECO:0000313" key="2">
    <source>
        <dbReference type="EMBL" id="MSD27813.1"/>
    </source>
</evidence>